<keyword evidence="3" id="KW-1185">Reference proteome</keyword>
<feature type="compositionally biased region" description="Low complexity" evidence="1">
    <location>
        <begin position="167"/>
        <end position="192"/>
    </location>
</feature>
<evidence type="ECO:0000313" key="2">
    <source>
        <dbReference type="EMBL" id="TGE29724.1"/>
    </source>
</evidence>
<evidence type="ECO:0000313" key="3">
    <source>
        <dbReference type="Proteomes" id="UP000298471"/>
    </source>
</evidence>
<sequence>MLALHTLPTEWGAVTLSQAAGLAALGEGATIQDCLSVLAGSSPADLLTTAPKQLSRALASVLFLSEPMPTREAWVRPTELLLGEVEVPVLDTLEDLSFGQAADIGAAIQELGQDVPALRLRVLATILQPAYHGTGYDTDKVAEVEILCGQVPLREALPLTDFFLPSSTASDAPTPPSSNASPSARPSERPTSGSSARSGIRWPSWMRWPAATRPAGTTSTS</sequence>
<organism evidence="2 3">
    <name type="scientific">Hymenobacter metallicola</name>
    <dbReference type="NCBI Taxonomy" id="2563114"/>
    <lineage>
        <taxon>Bacteria</taxon>
        <taxon>Pseudomonadati</taxon>
        <taxon>Bacteroidota</taxon>
        <taxon>Cytophagia</taxon>
        <taxon>Cytophagales</taxon>
        <taxon>Hymenobacteraceae</taxon>
        <taxon>Hymenobacter</taxon>
    </lineage>
</organism>
<comment type="caution">
    <text evidence="2">The sequence shown here is derived from an EMBL/GenBank/DDBJ whole genome shotgun (WGS) entry which is preliminary data.</text>
</comment>
<evidence type="ECO:0000256" key="1">
    <source>
        <dbReference type="SAM" id="MobiDB-lite"/>
    </source>
</evidence>
<dbReference type="OrthoDB" id="884257at2"/>
<feature type="region of interest" description="Disordered" evidence="1">
    <location>
        <begin position="167"/>
        <end position="221"/>
    </location>
</feature>
<gene>
    <name evidence="2" type="ORF">E5K02_09775</name>
</gene>
<protein>
    <submittedName>
        <fullName evidence="2">Uncharacterized protein</fullName>
    </submittedName>
</protein>
<accession>A0A4Z0QIY0</accession>
<dbReference type="RefSeq" id="WP_135394449.1">
    <property type="nucleotide sequence ID" value="NZ_SRMB01000001.1"/>
</dbReference>
<dbReference type="EMBL" id="SRMB01000001">
    <property type="protein sequence ID" value="TGE29724.1"/>
    <property type="molecule type" value="Genomic_DNA"/>
</dbReference>
<proteinExistence type="predicted"/>
<dbReference type="Proteomes" id="UP000298471">
    <property type="component" value="Unassembled WGS sequence"/>
</dbReference>
<dbReference type="AlphaFoldDB" id="A0A4Z0QIY0"/>
<reference evidence="2 3" key="1">
    <citation type="submission" date="2019-04" db="EMBL/GenBank/DDBJ databases">
        <authorList>
            <person name="Feng G."/>
            <person name="Zhang J."/>
            <person name="Zhu H."/>
        </authorList>
    </citation>
    <scope>NUCLEOTIDE SEQUENCE [LARGE SCALE GENOMIC DNA]</scope>
    <source>
        <strain evidence="2 3">9PBR-1</strain>
    </source>
</reference>
<name>A0A4Z0QIY0_9BACT</name>